<feature type="domain" description="DEAD-box RNA helicase Q" evidence="10">
    <location>
        <begin position="2"/>
        <end position="30"/>
    </location>
</feature>
<dbReference type="Pfam" id="PF00271">
    <property type="entry name" value="Helicase_C"/>
    <property type="match status" value="1"/>
</dbReference>
<gene>
    <name evidence="11" type="ORF">NSPZN2_30048</name>
</gene>
<dbReference type="InterPro" id="IPR050079">
    <property type="entry name" value="DEAD_box_RNA_helicase"/>
</dbReference>
<keyword evidence="3 11" id="KW-0347">Helicase</keyword>
<dbReference type="PROSITE" id="PS51192">
    <property type="entry name" value="HELICASE_ATP_BIND_1"/>
    <property type="match status" value="1"/>
</dbReference>
<dbReference type="CDD" id="cd18787">
    <property type="entry name" value="SF2_C_DEAD"/>
    <property type="match status" value="1"/>
</dbReference>
<dbReference type="CDD" id="cd00268">
    <property type="entry name" value="DEADc"/>
    <property type="match status" value="1"/>
</dbReference>
<proteinExistence type="inferred from homology"/>
<keyword evidence="4" id="KW-0067">ATP-binding</keyword>
<evidence type="ECO:0000259" key="10">
    <source>
        <dbReference type="PROSITE" id="PS51195"/>
    </source>
</evidence>
<dbReference type="PROSITE" id="PS51194">
    <property type="entry name" value="HELICASE_CTER"/>
    <property type="match status" value="1"/>
</dbReference>
<sequence length="449" mass="49219">MVSFAELSLTSFLADRLQQAGFTAPTPIQGAAIPLALEGRDLLAQAKTGSGKTLAFLIPLIERAVKENWRPAGHASAQAGSSRLPRALVLAPTRELALQIEMELRKYAPPSVTSLAVYGGVPIERHYRALRQPPLIVIGTPGRLLDVAGTRHLDLRGIEYVVMDEADQMLDRGFLRDIQRILQLLPAQRQTMLFSATFSPEILSLAESMLKNPVRTAVDPGVNSPTKITHAYYVVPSEASRVQLIYTLLQSSEAGDQSMVFCDQKYKVKRLAARLGGEPASVGAITGNHSQAQRERTLTAFRSGRLRSLVATDVAARGLDVPTVSQVIHYELPGNPTSYVHRTGRTGRAERSGATLLILSPQEEHEYLAMVRRLRIQTKRLALPTLAALPPPAHEPEAHHQVRRDGRGRDGRPRRAGDRPNALPQDSRGGQGRRGWRSNRPTAPRHGNS</sequence>
<dbReference type="SMART" id="SM00490">
    <property type="entry name" value="HELICc"/>
    <property type="match status" value="1"/>
</dbReference>
<dbReference type="PANTHER" id="PTHR47959:SF1">
    <property type="entry name" value="ATP-DEPENDENT RNA HELICASE DBPA"/>
    <property type="match status" value="1"/>
</dbReference>
<keyword evidence="1" id="KW-0547">Nucleotide-binding</keyword>
<dbReference type="InterPro" id="IPR027417">
    <property type="entry name" value="P-loop_NTPase"/>
</dbReference>
<organism evidence="11 12">
    <name type="scientific">Nitrospira defluvii</name>
    <dbReference type="NCBI Taxonomy" id="330214"/>
    <lineage>
        <taxon>Bacteria</taxon>
        <taxon>Pseudomonadati</taxon>
        <taxon>Nitrospirota</taxon>
        <taxon>Nitrospiria</taxon>
        <taxon>Nitrospirales</taxon>
        <taxon>Nitrospiraceae</taxon>
        <taxon>Nitrospira</taxon>
    </lineage>
</organism>
<keyword evidence="2" id="KW-0378">Hydrolase</keyword>
<evidence type="ECO:0000256" key="3">
    <source>
        <dbReference type="ARBA" id="ARBA00022806"/>
    </source>
</evidence>
<comment type="caution">
    <text evidence="11">The sequence shown here is derived from an EMBL/GenBank/DDBJ whole genome shotgun (WGS) entry which is preliminary data.</text>
</comment>
<evidence type="ECO:0000256" key="2">
    <source>
        <dbReference type="ARBA" id="ARBA00022801"/>
    </source>
</evidence>
<dbReference type="SUPFAM" id="SSF52540">
    <property type="entry name" value="P-loop containing nucleoside triphosphate hydrolases"/>
    <property type="match status" value="1"/>
</dbReference>
<dbReference type="InterPro" id="IPR011545">
    <property type="entry name" value="DEAD/DEAH_box_helicase_dom"/>
</dbReference>
<feature type="compositionally biased region" description="Basic and acidic residues" evidence="7">
    <location>
        <begin position="394"/>
        <end position="418"/>
    </location>
</feature>
<feature type="region of interest" description="Disordered" evidence="7">
    <location>
        <begin position="387"/>
        <end position="449"/>
    </location>
</feature>
<dbReference type="InterPro" id="IPR001650">
    <property type="entry name" value="Helicase_C-like"/>
</dbReference>
<evidence type="ECO:0000313" key="12">
    <source>
        <dbReference type="Proteomes" id="UP000675880"/>
    </source>
</evidence>
<protein>
    <submittedName>
        <fullName evidence="11">ATP-dependent RNA helicase RhlE</fullName>
    </submittedName>
</protein>
<dbReference type="InterPro" id="IPR014001">
    <property type="entry name" value="Helicase_ATP-bd"/>
</dbReference>
<evidence type="ECO:0000256" key="4">
    <source>
        <dbReference type="ARBA" id="ARBA00022840"/>
    </source>
</evidence>
<dbReference type="Proteomes" id="UP000675880">
    <property type="component" value="Unassembled WGS sequence"/>
</dbReference>
<evidence type="ECO:0000256" key="5">
    <source>
        <dbReference type="ARBA" id="ARBA00038437"/>
    </source>
</evidence>
<dbReference type="RefSeq" id="WP_213042265.1">
    <property type="nucleotide sequence ID" value="NZ_CAJNBJ010000016.1"/>
</dbReference>
<accession>A0ABM8REB0</accession>
<feature type="short sequence motif" description="Q motif" evidence="6">
    <location>
        <begin position="2"/>
        <end position="30"/>
    </location>
</feature>
<name>A0ABM8REB0_9BACT</name>
<dbReference type="GO" id="GO:0004386">
    <property type="term" value="F:helicase activity"/>
    <property type="evidence" value="ECO:0007669"/>
    <property type="project" value="UniProtKB-KW"/>
</dbReference>
<dbReference type="Pfam" id="PF00270">
    <property type="entry name" value="DEAD"/>
    <property type="match status" value="1"/>
</dbReference>
<feature type="domain" description="Helicase ATP-binding" evidence="8">
    <location>
        <begin position="33"/>
        <end position="216"/>
    </location>
</feature>
<dbReference type="InterPro" id="IPR044742">
    <property type="entry name" value="DEAD/DEAH_RhlB"/>
</dbReference>
<dbReference type="Gene3D" id="3.40.50.300">
    <property type="entry name" value="P-loop containing nucleotide triphosphate hydrolases"/>
    <property type="match status" value="2"/>
</dbReference>
<dbReference type="InterPro" id="IPR014014">
    <property type="entry name" value="RNA_helicase_DEAD_Q_motif"/>
</dbReference>
<evidence type="ECO:0000313" key="11">
    <source>
        <dbReference type="EMBL" id="CAE6748384.1"/>
    </source>
</evidence>
<evidence type="ECO:0000256" key="1">
    <source>
        <dbReference type="ARBA" id="ARBA00022741"/>
    </source>
</evidence>
<evidence type="ECO:0000256" key="6">
    <source>
        <dbReference type="PROSITE-ProRule" id="PRU00552"/>
    </source>
</evidence>
<feature type="domain" description="Helicase C-terminal" evidence="9">
    <location>
        <begin position="227"/>
        <end position="397"/>
    </location>
</feature>
<evidence type="ECO:0000259" key="9">
    <source>
        <dbReference type="PROSITE" id="PS51194"/>
    </source>
</evidence>
<evidence type="ECO:0000259" key="8">
    <source>
        <dbReference type="PROSITE" id="PS51192"/>
    </source>
</evidence>
<reference evidence="11 12" key="1">
    <citation type="submission" date="2021-02" db="EMBL/GenBank/DDBJ databases">
        <authorList>
            <person name="Han P."/>
        </authorList>
    </citation>
    <scope>NUCLEOTIDE SEQUENCE [LARGE SCALE GENOMIC DNA]</scope>
    <source>
        <strain evidence="11">Candidatus Nitrospira sp. ZN2</strain>
    </source>
</reference>
<dbReference type="PROSITE" id="PS51195">
    <property type="entry name" value="Q_MOTIF"/>
    <property type="match status" value="1"/>
</dbReference>
<dbReference type="PANTHER" id="PTHR47959">
    <property type="entry name" value="ATP-DEPENDENT RNA HELICASE RHLE-RELATED"/>
    <property type="match status" value="1"/>
</dbReference>
<keyword evidence="12" id="KW-1185">Reference proteome</keyword>
<dbReference type="EMBL" id="CAJNBJ010000016">
    <property type="protein sequence ID" value="CAE6748384.1"/>
    <property type="molecule type" value="Genomic_DNA"/>
</dbReference>
<dbReference type="SMART" id="SM00487">
    <property type="entry name" value="DEXDc"/>
    <property type="match status" value="1"/>
</dbReference>
<evidence type="ECO:0000256" key="7">
    <source>
        <dbReference type="SAM" id="MobiDB-lite"/>
    </source>
</evidence>
<comment type="similarity">
    <text evidence="5">Belongs to the DEAD box helicase family.</text>
</comment>